<dbReference type="PRINTS" id="PR00032">
    <property type="entry name" value="HTHARAC"/>
</dbReference>
<evidence type="ECO:0000259" key="4">
    <source>
        <dbReference type="PROSITE" id="PS01124"/>
    </source>
</evidence>
<dbReference type="PROSITE" id="PS00041">
    <property type="entry name" value="HTH_ARAC_FAMILY_1"/>
    <property type="match status" value="1"/>
</dbReference>
<dbReference type="SUPFAM" id="SSF55785">
    <property type="entry name" value="PYP-like sensor domain (PAS domain)"/>
    <property type="match status" value="1"/>
</dbReference>
<comment type="caution">
    <text evidence="5">The sequence shown here is derived from an EMBL/GenBank/DDBJ whole genome shotgun (WGS) entry which is preliminary data.</text>
</comment>
<dbReference type="InterPro" id="IPR035965">
    <property type="entry name" value="PAS-like_dom_sf"/>
</dbReference>
<dbReference type="InterPro" id="IPR050204">
    <property type="entry name" value="AraC_XylS_family_regulators"/>
</dbReference>
<dbReference type="InterPro" id="IPR018060">
    <property type="entry name" value="HTH_AraC"/>
</dbReference>
<protein>
    <submittedName>
        <fullName evidence="5">PAS domain-containing protein</fullName>
    </submittedName>
</protein>
<accession>A0ABW0KST8</accession>
<dbReference type="InterPro" id="IPR020449">
    <property type="entry name" value="Tscrpt_reg_AraC-type_HTH"/>
</dbReference>
<dbReference type="InterPro" id="IPR000014">
    <property type="entry name" value="PAS"/>
</dbReference>
<dbReference type="Pfam" id="PF12833">
    <property type="entry name" value="HTH_18"/>
    <property type="match status" value="1"/>
</dbReference>
<keyword evidence="3" id="KW-0804">Transcription</keyword>
<dbReference type="PANTHER" id="PTHR46796:SF13">
    <property type="entry name" value="HTH-TYPE TRANSCRIPTIONAL ACTIVATOR RHAS"/>
    <property type="match status" value="1"/>
</dbReference>
<dbReference type="Proteomes" id="UP001596052">
    <property type="component" value="Unassembled WGS sequence"/>
</dbReference>
<organism evidence="5 6">
    <name type="scientific">Prosthecobacter fluviatilis</name>
    <dbReference type="NCBI Taxonomy" id="445931"/>
    <lineage>
        <taxon>Bacteria</taxon>
        <taxon>Pseudomonadati</taxon>
        <taxon>Verrucomicrobiota</taxon>
        <taxon>Verrucomicrobiia</taxon>
        <taxon>Verrucomicrobiales</taxon>
        <taxon>Verrucomicrobiaceae</taxon>
        <taxon>Prosthecobacter</taxon>
    </lineage>
</organism>
<name>A0ABW0KST8_9BACT</name>
<dbReference type="Gene3D" id="1.10.10.60">
    <property type="entry name" value="Homeodomain-like"/>
    <property type="match status" value="2"/>
</dbReference>
<dbReference type="InterPro" id="IPR018062">
    <property type="entry name" value="HTH_AraC-typ_CS"/>
</dbReference>
<dbReference type="CDD" id="cd18773">
    <property type="entry name" value="PDC1_HK_sensor"/>
    <property type="match status" value="1"/>
</dbReference>
<reference evidence="6" key="1">
    <citation type="journal article" date="2019" name="Int. J. Syst. Evol. Microbiol.">
        <title>The Global Catalogue of Microorganisms (GCM) 10K type strain sequencing project: providing services to taxonomists for standard genome sequencing and annotation.</title>
        <authorList>
            <consortium name="The Broad Institute Genomics Platform"/>
            <consortium name="The Broad Institute Genome Sequencing Center for Infectious Disease"/>
            <person name="Wu L."/>
            <person name="Ma J."/>
        </authorList>
    </citation>
    <scope>NUCLEOTIDE SEQUENCE [LARGE SCALE GENOMIC DNA]</scope>
    <source>
        <strain evidence="6">CGMCC 4.1469</strain>
    </source>
</reference>
<keyword evidence="1" id="KW-0805">Transcription regulation</keyword>
<dbReference type="SMART" id="SM00091">
    <property type="entry name" value="PAS"/>
    <property type="match status" value="1"/>
</dbReference>
<dbReference type="InterPro" id="IPR009057">
    <property type="entry name" value="Homeodomain-like_sf"/>
</dbReference>
<dbReference type="Pfam" id="PF08448">
    <property type="entry name" value="PAS_4"/>
    <property type="match status" value="1"/>
</dbReference>
<dbReference type="NCBIfam" id="TIGR00229">
    <property type="entry name" value="sensory_box"/>
    <property type="match status" value="1"/>
</dbReference>
<dbReference type="SMART" id="SM00342">
    <property type="entry name" value="HTH_ARAC"/>
    <property type="match status" value="1"/>
</dbReference>
<dbReference type="RefSeq" id="WP_377167218.1">
    <property type="nucleotide sequence ID" value="NZ_JBHSMQ010000004.1"/>
</dbReference>
<dbReference type="Gene3D" id="3.30.450.20">
    <property type="entry name" value="PAS domain"/>
    <property type="match status" value="1"/>
</dbReference>
<evidence type="ECO:0000256" key="1">
    <source>
        <dbReference type="ARBA" id="ARBA00023015"/>
    </source>
</evidence>
<keyword evidence="6" id="KW-1185">Reference proteome</keyword>
<keyword evidence="2" id="KW-0238">DNA-binding</keyword>
<dbReference type="PANTHER" id="PTHR46796">
    <property type="entry name" value="HTH-TYPE TRANSCRIPTIONAL ACTIVATOR RHAS-RELATED"/>
    <property type="match status" value="1"/>
</dbReference>
<gene>
    <name evidence="5" type="ORF">ACFQDI_13070</name>
</gene>
<dbReference type="PROSITE" id="PS01124">
    <property type="entry name" value="HTH_ARAC_FAMILY_2"/>
    <property type="match status" value="1"/>
</dbReference>
<evidence type="ECO:0000313" key="6">
    <source>
        <dbReference type="Proteomes" id="UP001596052"/>
    </source>
</evidence>
<evidence type="ECO:0000313" key="5">
    <source>
        <dbReference type="EMBL" id="MFC5455792.1"/>
    </source>
</evidence>
<sequence>MAAISPQAFLRRAGGAELARLFDLLPDISFFIKDRKGRFMAVNGRGCDYCGVKHEKDAIGKTDADFFPRSRAAEYHADDETVMRTGRPIVNRVESAPEAEGSPRLVMSSKIPLRDAEGRVIGVAGFSRELEQVRSRSSGEARFAKVIEQMHKHPEAALSSAEMARVCGLSQSQFDRSFRRVFGSSARQYLLRVRVEAACRRLAETEETVAALAVELGFYDHAHFTRCFRSIMGLTPAQFRQQRVPSFFAQRAAKKGG</sequence>
<proteinExistence type="predicted"/>
<dbReference type="SUPFAM" id="SSF46689">
    <property type="entry name" value="Homeodomain-like"/>
    <property type="match status" value="2"/>
</dbReference>
<evidence type="ECO:0000256" key="3">
    <source>
        <dbReference type="ARBA" id="ARBA00023163"/>
    </source>
</evidence>
<evidence type="ECO:0000256" key="2">
    <source>
        <dbReference type="ARBA" id="ARBA00023125"/>
    </source>
</evidence>
<feature type="domain" description="HTH araC/xylS-type" evidence="4">
    <location>
        <begin position="144"/>
        <end position="242"/>
    </location>
</feature>
<dbReference type="InterPro" id="IPR013656">
    <property type="entry name" value="PAS_4"/>
</dbReference>
<dbReference type="EMBL" id="JBHSMQ010000004">
    <property type="protein sequence ID" value="MFC5455792.1"/>
    <property type="molecule type" value="Genomic_DNA"/>
</dbReference>